<dbReference type="GO" id="GO:0005524">
    <property type="term" value="F:ATP binding"/>
    <property type="evidence" value="ECO:0007669"/>
    <property type="project" value="UniProtKB-KW"/>
</dbReference>
<evidence type="ECO:0000313" key="9">
    <source>
        <dbReference type="EnsemblPlants" id="cds.evm.model.03.44"/>
    </source>
</evidence>
<dbReference type="Pfam" id="PF00931">
    <property type="entry name" value="NB-ARC"/>
    <property type="match status" value="1"/>
</dbReference>
<dbReference type="Gene3D" id="1.20.5.4130">
    <property type="match status" value="1"/>
</dbReference>
<dbReference type="GO" id="GO:0006952">
    <property type="term" value="P:defense response"/>
    <property type="evidence" value="ECO:0007669"/>
    <property type="project" value="UniProtKB-KW"/>
</dbReference>
<dbReference type="GO" id="GO:0043531">
    <property type="term" value="F:ADP binding"/>
    <property type="evidence" value="ECO:0007669"/>
    <property type="project" value="InterPro"/>
</dbReference>
<dbReference type="InterPro" id="IPR002182">
    <property type="entry name" value="NB-ARC"/>
</dbReference>
<evidence type="ECO:0000256" key="3">
    <source>
        <dbReference type="ARBA" id="ARBA00022741"/>
    </source>
</evidence>
<keyword evidence="5" id="KW-0067">ATP-binding</keyword>
<keyword evidence="2" id="KW-0677">Repeat</keyword>
<evidence type="ECO:0000256" key="1">
    <source>
        <dbReference type="ARBA" id="ARBA00022614"/>
    </source>
</evidence>
<dbReference type="Gene3D" id="1.10.8.430">
    <property type="entry name" value="Helical domain of apoptotic protease-activating factors"/>
    <property type="match status" value="1"/>
</dbReference>
<dbReference type="Proteomes" id="UP000596661">
    <property type="component" value="Chromosome 3"/>
</dbReference>
<dbReference type="Gramene" id="evm.model.03.44">
    <property type="protein sequence ID" value="cds.evm.model.03.44"/>
    <property type="gene ID" value="evm.TU.03.44"/>
</dbReference>
<dbReference type="SUPFAM" id="SSF52540">
    <property type="entry name" value="P-loop containing nucleoside triphosphate hydrolases"/>
    <property type="match status" value="1"/>
</dbReference>
<dbReference type="EnsemblPlants" id="evm.model.03.44">
    <property type="protein sequence ID" value="cds.evm.model.03.44"/>
    <property type="gene ID" value="evm.TU.03.44"/>
</dbReference>
<protein>
    <submittedName>
        <fullName evidence="9">Uncharacterized protein</fullName>
    </submittedName>
</protein>
<keyword evidence="10" id="KW-1185">Reference proteome</keyword>
<organism evidence="9 10">
    <name type="scientific">Cannabis sativa</name>
    <name type="common">Hemp</name>
    <name type="synonym">Marijuana</name>
    <dbReference type="NCBI Taxonomy" id="3483"/>
    <lineage>
        <taxon>Eukaryota</taxon>
        <taxon>Viridiplantae</taxon>
        <taxon>Streptophyta</taxon>
        <taxon>Embryophyta</taxon>
        <taxon>Tracheophyta</taxon>
        <taxon>Spermatophyta</taxon>
        <taxon>Magnoliopsida</taxon>
        <taxon>eudicotyledons</taxon>
        <taxon>Gunneridae</taxon>
        <taxon>Pentapetalae</taxon>
        <taxon>rosids</taxon>
        <taxon>fabids</taxon>
        <taxon>Rosales</taxon>
        <taxon>Cannabaceae</taxon>
        <taxon>Cannabis</taxon>
    </lineage>
</organism>
<evidence type="ECO:0000259" key="7">
    <source>
        <dbReference type="Pfam" id="PF18052"/>
    </source>
</evidence>
<keyword evidence="3" id="KW-0547">Nucleotide-binding</keyword>
<reference evidence="9" key="2">
    <citation type="submission" date="2021-03" db="UniProtKB">
        <authorList>
            <consortium name="EnsemblPlants"/>
        </authorList>
    </citation>
    <scope>IDENTIFICATION</scope>
</reference>
<dbReference type="Gene3D" id="3.40.50.300">
    <property type="entry name" value="P-loop containing nucleotide triphosphate hydrolases"/>
    <property type="match status" value="1"/>
</dbReference>
<evidence type="ECO:0000256" key="4">
    <source>
        <dbReference type="ARBA" id="ARBA00022821"/>
    </source>
</evidence>
<dbReference type="InterPro" id="IPR041118">
    <property type="entry name" value="Rx_N"/>
</dbReference>
<dbReference type="PANTHER" id="PTHR36766">
    <property type="entry name" value="PLANT BROAD-SPECTRUM MILDEW RESISTANCE PROTEIN RPW8"/>
    <property type="match status" value="1"/>
</dbReference>
<accession>A0A803P927</accession>
<dbReference type="InterPro" id="IPR056789">
    <property type="entry name" value="LRR_R13L1-DRL21"/>
</dbReference>
<feature type="domain" description="NB-ARC" evidence="6">
    <location>
        <begin position="127"/>
        <end position="202"/>
    </location>
</feature>
<dbReference type="Gene3D" id="3.80.10.10">
    <property type="entry name" value="Ribonuclease Inhibitor"/>
    <property type="match status" value="3"/>
</dbReference>
<evidence type="ECO:0000256" key="5">
    <source>
        <dbReference type="ARBA" id="ARBA00022840"/>
    </source>
</evidence>
<reference evidence="9" key="1">
    <citation type="submission" date="2018-11" db="EMBL/GenBank/DDBJ databases">
        <authorList>
            <person name="Grassa J C."/>
        </authorList>
    </citation>
    <scope>NUCLEOTIDE SEQUENCE [LARGE SCALE GENOMIC DNA]</scope>
</reference>
<name>A0A803P927_CANSA</name>
<dbReference type="PANTHER" id="PTHR36766:SF40">
    <property type="entry name" value="DISEASE RESISTANCE PROTEIN RGA3"/>
    <property type="match status" value="1"/>
</dbReference>
<keyword evidence="1" id="KW-0433">Leucine-rich repeat</keyword>
<evidence type="ECO:0000259" key="8">
    <source>
        <dbReference type="Pfam" id="PF25019"/>
    </source>
</evidence>
<dbReference type="Pfam" id="PF25019">
    <property type="entry name" value="LRR_R13L1-DRL21"/>
    <property type="match status" value="1"/>
</dbReference>
<proteinExistence type="predicted"/>
<dbReference type="InterPro" id="IPR027417">
    <property type="entry name" value="P-loop_NTPase"/>
</dbReference>
<dbReference type="Pfam" id="PF18052">
    <property type="entry name" value="Rx_N"/>
    <property type="match status" value="1"/>
</dbReference>
<dbReference type="InterPro" id="IPR032675">
    <property type="entry name" value="LRR_dom_sf"/>
</dbReference>
<feature type="domain" description="R13L1/DRL21-like LRR repeat region" evidence="8">
    <location>
        <begin position="441"/>
        <end position="562"/>
    </location>
</feature>
<dbReference type="SUPFAM" id="SSF52058">
    <property type="entry name" value="L domain-like"/>
    <property type="match status" value="2"/>
</dbReference>
<feature type="domain" description="Disease resistance N-terminal" evidence="7">
    <location>
        <begin position="19"/>
        <end position="101"/>
    </location>
</feature>
<evidence type="ECO:0000259" key="6">
    <source>
        <dbReference type="Pfam" id="PF00931"/>
    </source>
</evidence>
<dbReference type="OMA" id="IARYICA"/>
<keyword evidence="4" id="KW-0611">Plant defense</keyword>
<dbReference type="InterPro" id="IPR042197">
    <property type="entry name" value="Apaf_helical"/>
</dbReference>
<dbReference type="EMBL" id="UZAU01000245">
    <property type="status" value="NOT_ANNOTATED_CDS"/>
    <property type="molecule type" value="Genomic_DNA"/>
</dbReference>
<evidence type="ECO:0000256" key="2">
    <source>
        <dbReference type="ARBA" id="ARBA00022737"/>
    </source>
</evidence>
<evidence type="ECO:0000313" key="10">
    <source>
        <dbReference type="Proteomes" id="UP000596661"/>
    </source>
</evidence>
<dbReference type="AlphaFoldDB" id="A0A803P927"/>
<dbReference type="GO" id="GO:0051707">
    <property type="term" value="P:response to other organism"/>
    <property type="evidence" value="ECO:0007669"/>
    <property type="project" value="UniProtKB-ARBA"/>
</dbReference>
<sequence>MAVNGKACLSALLNSLIESLDPKTELMMSLFNGKGPVAKSLTKLVTNLQTLKSSLDEAEREQIKDGKEKWLQELKEALFDADDLVYKMRILDSEENQKGKSKILMLITQRSVAHVEESDCVWNGHKNGIIEELLKSFDEDGKKVSVISIVGKSGFGKTTLAYLVSNDEKVNKEFQIKAWIGIGDYNIDAVTVMKLIIERLTSDNKVIVTTKNKSVAEVMKSVSTHNLDIITPEDSLSLFEKHATPSNQFTEIGKKIVSKCAIPLAIKSVAGLLRDEKDDKIWTEVEKELSEESLYGIHRGLWLSYYYMSSPLKQCFAYLAMFPKGTSPRSCLRVLSLSEHCITKLPDSIGELKYLKYLDLSFTEIEELPDTVCKLYNLQTLLLEGCARLATLPKEIGKLSNLRHLHTPPYLREMPLQLGKITTLQTLSEFVVGKDPQPGVELLRKLELLRGTLEISRLENVDEADHVKEGELEEKKSLHKLILNWGYSHAANDKENQVLEALKPHSKLKQLSIFHYKGNSFPSWIEDKSFELEDLDLYGFENCSSLPPLGQLPSLQLLTISDFPKVENIDSVKGTEPSFGTLKRLRLQSMPKLNEWSIKESNSFHCLEELELEDCPELKVSLSTNLPALKKLVICECDQLQLLSKEIQSLETIKIDECKSQKSFLEGGLPSSLKEIVISGCENLTTLDEEAFKGLTSLNKLYISFCINLECLPTKLPASLSILRINNCPKLVPRLQKESGKDIDVGRLIQMWLAQGFINDVQQGDHCRYFSKPPPPQSADGRSSSSKIFHARFDFDLSSTKELEMFGANKMRTIISSDIARYICANLTNLDKLDQISNLEVLVLDDLPNLEDISSSSSLPKLLSSLEELWLTELPKLKTVEKRNEGLIMDRISLEMLEKTITHIASSSGSAPLSNLKNMRIAGIKDFDAVKIEWGAFKNLRSLTFDGLPKLKNLPSDLQNVGSLEELYVWRCTIKEIPGWISKLGKLEKLVIRVCPYFKQLSAELDSLKIRTLEMKDCNMLFKRCEEDIGADWEKIKYISRRDLGPIFSK</sequence>